<dbReference type="InterPro" id="IPR029062">
    <property type="entry name" value="Class_I_gatase-like"/>
</dbReference>
<dbReference type="Pfam" id="PF07722">
    <property type="entry name" value="Peptidase_C26"/>
    <property type="match status" value="1"/>
</dbReference>
<dbReference type="Gene3D" id="3.40.50.880">
    <property type="match status" value="1"/>
</dbReference>
<keyword evidence="2" id="KW-1185">Reference proteome</keyword>
<proteinExistence type="predicted"/>
<reference evidence="2" key="1">
    <citation type="submission" date="2018-12" db="EMBL/GenBank/DDBJ databases">
        <title>Tengunoibacter tsumagoiensis gen. nov., sp. nov., Dictyobacter kobayashii sp. nov., D. alpinus sp. nov., and D. joshuensis sp. nov. and description of Dictyobacteraceae fam. nov. within the order Ktedonobacterales isolated from Tengu-no-mugimeshi.</title>
        <authorList>
            <person name="Wang C.M."/>
            <person name="Zheng Y."/>
            <person name="Sakai Y."/>
            <person name="Toyoda A."/>
            <person name="Minakuchi Y."/>
            <person name="Abe K."/>
            <person name="Yokota A."/>
            <person name="Yabe S."/>
        </authorList>
    </citation>
    <scope>NUCLEOTIDE SEQUENCE [LARGE SCALE GENOMIC DNA]</scope>
    <source>
        <strain evidence="2">Uno16</strain>
    </source>
</reference>
<name>A0A402BDU2_9CHLR</name>
<dbReference type="OrthoDB" id="150956at2"/>
<dbReference type="Proteomes" id="UP000287171">
    <property type="component" value="Unassembled WGS sequence"/>
</dbReference>
<protein>
    <submittedName>
        <fullName evidence="1">Uncharacterized protein</fullName>
    </submittedName>
</protein>
<dbReference type="RefSeq" id="WP_126629733.1">
    <property type="nucleotide sequence ID" value="NZ_BIFT01000002.1"/>
</dbReference>
<dbReference type="AlphaFoldDB" id="A0A402BDU2"/>
<dbReference type="InterPro" id="IPR011697">
    <property type="entry name" value="Peptidase_C26"/>
</dbReference>
<dbReference type="GO" id="GO:0016787">
    <property type="term" value="F:hydrolase activity"/>
    <property type="evidence" value="ECO:0007669"/>
    <property type="project" value="InterPro"/>
</dbReference>
<organism evidence="1 2">
    <name type="scientific">Dictyobacter alpinus</name>
    <dbReference type="NCBI Taxonomy" id="2014873"/>
    <lineage>
        <taxon>Bacteria</taxon>
        <taxon>Bacillati</taxon>
        <taxon>Chloroflexota</taxon>
        <taxon>Ktedonobacteria</taxon>
        <taxon>Ktedonobacterales</taxon>
        <taxon>Dictyobacteraceae</taxon>
        <taxon>Dictyobacter</taxon>
    </lineage>
</organism>
<evidence type="ECO:0000313" key="2">
    <source>
        <dbReference type="Proteomes" id="UP000287171"/>
    </source>
</evidence>
<gene>
    <name evidence="1" type="ORF">KDA_49600</name>
</gene>
<accession>A0A402BDU2</accession>
<dbReference type="EMBL" id="BIFT01000002">
    <property type="protein sequence ID" value="GCE29476.1"/>
    <property type="molecule type" value="Genomic_DNA"/>
</dbReference>
<sequence length="245" mass="27170">MTMDSPYMLPESEVTDVDVVSHQPIHDAHSDAGFQEHQPIIGIPIPVTQGSQGPVLVADAVSAWAVERMRARIFLIPLWPFPTHPHLYQSLWPLMQSMDGLLLPAGLQGTDWYTVWQACEQHPGPENWPLAWEVALAQLATYIGMPVLAIADGAEKWNSALGGKRGDAPRALEHTASMTPETWDRHTIRVRAPSALAATLQPALRRQEGEVKPWELAFMPTARDRARRARTTLLCTIRRRGGGCV</sequence>
<comment type="caution">
    <text evidence="1">The sequence shown here is derived from an EMBL/GenBank/DDBJ whole genome shotgun (WGS) entry which is preliminary data.</text>
</comment>
<evidence type="ECO:0000313" key="1">
    <source>
        <dbReference type="EMBL" id="GCE29476.1"/>
    </source>
</evidence>